<evidence type="ECO:0000256" key="10">
    <source>
        <dbReference type="SAM" id="Phobius"/>
    </source>
</evidence>
<dbReference type="AlphaFoldDB" id="B3S8Y5"/>
<keyword evidence="7" id="KW-0175">Coiled coil</keyword>
<dbReference type="GO" id="GO:0031201">
    <property type="term" value="C:SNARE complex"/>
    <property type="evidence" value="ECO:0000318"/>
    <property type="project" value="GO_Central"/>
</dbReference>
<name>B3S8Y5_TRIAD</name>
<dbReference type="Proteomes" id="UP000009022">
    <property type="component" value="Unassembled WGS sequence"/>
</dbReference>
<dbReference type="EMBL" id="DS985257">
    <property type="protein sequence ID" value="EDV20784.1"/>
    <property type="molecule type" value="Genomic_DNA"/>
</dbReference>
<evidence type="ECO:0000259" key="11">
    <source>
        <dbReference type="Pfam" id="PF03908"/>
    </source>
</evidence>
<proteinExistence type="inferred from homology"/>
<dbReference type="InterPro" id="IPR056173">
    <property type="entry name" value="Sec20_C"/>
</dbReference>
<protein>
    <recommendedName>
        <fullName evidence="11">Sec20 C-terminal domain-containing protein</fullName>
    </recommendedName>
</protein>
<dbReference type="eggNOG" id="ENOG502QUTT">
    <property type="taxonomic scope" value="Eukaryota"/>
</dbReference>
<evidence type="ECO:0000256" key="2">
    <source>
        <dbReference type="ARBA" id="ARBA00022448"/>
    </source>
</evidence>
<keyword evidence="13" id="KW-1185">Reference proteome</keyword>
<evidence type="ECO:0000256" key="6">
    <source>
        <dbReference type="ARBA" id="ARBA00022989"/>
    </source>
</evidence>
<dbReference type="GO" id="GO:0005484">
    <property type="term" value="F:SNAP receptor activity"/>
    <property type="evidence" value="ECO:0007669"/>
    <property type="project" value="InterPro"/>
</dbReference>
<comment type="subcellular location">
    <subcellularLocation>
        <location evidence="1">Endoplasmic reticulum membrane</location>
        <topology evidence="1">Single-pass type IV membrane protein</topology>
    </subcellularLocation>
</comment>
<dbReference type="OMA" id="TEVDTHR"/>
<evidence type="ECO:0000256" key="1">
    <source>
        <dbReference type="ARBA" id="ARBA00004163"/>
    </source>
</evidence>
<evidence type="ECO:0000256" key="4">
    <source>
        <dbReference type="ARBA" id="ARBA00022824"/>
    </source>
</evidence>
<evidence type="ECO:0000256" key="8">
    <source>
        <dbReference type="ARBA" id="ARBA00023136"/>
    </source>
</evidence>
<keyword evidence="4" id="KW-0256">Endoplasmic reticulum</keyword>
<keyword evidence="6 10" id="KW-1133">Transmembrane helix</keyword>
<feature type="transmembrane region" description="Helical" evidence="10">
    <location>
        <begin position="205"/>
        <end position="222"/>
    </location>
</feature>
<keyword evidence="2" id="KW-0813">Transport</keyword>
<dbReference type="GO" id="GO:0005789">
    <property type="term" value="C:endoplasmic reticulum membrane"/>
    <property type="evidence" value="ECO:0007669"/>
    <property type="project" value="UniProtKB-SubCell"/>
</dbReference>
<dbReference type="InParanoid" id="B3S8Y5"/>
<dbReference type="GeneID" id="6758005"/>
<keyword evidence="5" id="KW-0931">ER-Golgi transport</keyword>
<dbReference type="SUPFAM" id="SSF47857">
    <property type="entry name" value="Apolipophorin-III"/>
    <property type="match status" value="1"/>
</dbReference>
<dbReference type="PANTHER" id="PTHR12825">
    <property type="entry name" value="BNIP1-RELATED"/>
    <property type="match status" value="1"/>
</dbReference>
<organism evidence="12 13">
    <name type="scientific">Trichoplax adhaerens</name>
    <name type="common">Trichoplax reptans</name>
    <dbReference type="NCBI Taxonomy" id="10228"/>
    <lineage>
        <taxon>Eukaryota</taxon>
        <taxon>Metazoa</taxon>
        <taxon>Placozoa</taxon>
        <taxon>Uniplacotomia</taxon>
        <taxon>Trichoplacea</taxon>
        <taxon>Trichoplacidae</taxon>
        <taxon>Trichoplax</taxon>
    </lineage>
</organism>
<evidence type="ECO:0000256" key="5">
    <source>
        <dbReference type="ARBA" id="ARBA00022892"/>
    </source>
</evidence>
<accession>B3S8Y5</accession>
<dbReference type="HOGENOM" id="CLU_105902_0_0_1"/>
<evidence type="ECO:0000256" key="9">
    <source>
        <dbReference type="ARBA" id="ARBA00037934"/>
    </source>
</evidence>
<evidence type="ECO:0000313" key="12">
    <source>
        <dbReference type="EMBL" id="EDV20784.1"/>
    </source>
</evidence>
<dbReference type="STRING" id="10228.B3S8Y5"/>
<evidence type="ECO:0000256" key="7">
    <source>
        <dbReference type="ARBA" id="ARBA00023054"/>
    </source>
</evidence>
<gene>
    <name evidence="12" type="ORF">TRIADDRAFT_31423</name>
</gene>
<keyword evidence="3 10" id="KW-0812">Transmembrane</keyword>
<dbReference type="FunCoup" id="B3S8Y5">
    <property type="interactions" value="1224"/>
</dbReference>
<reference evidence="12 13" key="1">
    <citation type="journal article" date="2008" name="Nature">
        <title>The Trichoplax genome and the nature of placozoans.</title>
        <authorList>
            <person name="Srivastava M."/>
            <person name="Begovic E."/>
            <person name="Chapman J."/>
            <person name="Putnam N.H."/>
            <person name="Hellsten U."/>
            <person name="Kawashima T."/>
            <person name="Kuo A."/>
            <person name="Mitros T."/>
            <person name="Salamov A."/>
            <person name="Carpenter M.L."/>
            <person name="Signorovitch A.Y."/>
            <person name="Moreno M.A."/>
            <person name="Kamm K."/>
            <person name="Grimwood J."/>
            <person name="Schmutz J."/>
            <person name="Shapiro H."/>
            <person name="Grigoriev I.V."/>
            <person name="Buss L.W."/>
            <person name="Schierwater B."/>
            <person name="Dellaporta S.L."/>
            <person name="Rokhsar D.S."/>
        </authorList>
    </citation>
    <scope>NUCLEOTIDE SEQUENCE [LARGE SCALE GENOMIC DNA]</scope>
    <source>
        <strain evidence="12 13">Grell-BS-1999</strain>
    </source>
</reference>
<comment type="similarity">
    <text evidence="9">Belongs to the SEC20 family.</text>
</comment>
<dbReference type="Pfam" id="PF03908">
    <property type="entry name" value="Sec20"/>
    <property type="match status" value="1"/>
</dbReference>
<keyword evidence="8 10" id="KW-0472">Membrane</keyword>
<evidence type="ECO:0000256" key="3">
    <source>
        <dbReference type="ARBA" id="ARBA00022692"/>
    </source>
</evidence>
<dbReference type="InterPro" id="IPR005606">
    <property type="entry name" value="Sec20"/>
</dbReference>
<dbReference type="PANTHER" id="PTHR12825:SF0">
    <property type="entry name" value="VESICLE TRANSPORT PROTEIN SEC20"/>
    <property type="match status" value="1"/>
</dbReference>
<dbReference type="RefSeq" id="XP_002116725.1">
    <property type="nucleotide sequence ID" value="XM_002116689.1"/>
</dbReference>
<dbReference type="CDD" id="cd15865">
    <property type="entry name" value="SNARE_SEC20"/>
    <property type="match status" value="1"/>
</dbReference>
<dbReference type="GO" id="GO:0005783">
    <property type="term" value="C:endoplasmic reticulum"/>
    <property type="evidence" value="ECO:0000318"/>
    <property type="project" value="GO_Central"/>
</dbReference>
<dbReference type="PhylomeDB" id="B3S8Y5"/>
<dbReference type="KEGG" id="tad:TRIADDRAFT_31423"/>
<dbReference type="CTD" id="6758005"/>
<dbReference type="GO" id="GO:0006890">
    <property type="term" value="P:retrograde vesicle-mediated transport, Golgi to endoplasmic reticulum"/>
    <property type="evidence" value="ECO:0000318"/>
    <property type="project" value="GO_Central"/>
</dbReference>
<feature type="domain" description="Sec20 C-terminal" evidence="11">
    <location>
        <begin position="137"/>
        <end position="226"/>
    </location>
</feature>
<sequence>MADITFSAVAKLQIQEIIRLEFEIQSIIQQIKDSQGPFEILNRLHSQVKDCMKILEEDVNKLKILAHEEDKDSQTQEILQVAGRHQQQLESSQKSLRRALLTAKTNIENTDRQVLIEGGSSQLRQRVQTKKEAVKLASEVTNELIHINQMMAEQVKQSEQNMQLLATSSMALTDTGEELKNQSGVITSSNKLLTKYGRRELTDTVVIFFGVLVFLATVLYILKKRMF</sequence>
<dbReference type="OrthoDB" id="46868at2759"/>
<evidence type="ECO:0000313" key="13">
    <source>
        <dbReference type="Proteomes" id="UP000009022"/>
    </source>
</evidence>